<dbReference type="SUPFAM" id="SSF51182">
    <property type="entry name" value="RmlC-like cupins"/>
    <property type="match status" value="1"/>
</dbReference>
<comment type="caution">
    <text evidence="2">The sequence shown here is derived from an EMBL/GenBank/DDBJ whole genome shotgun (WGS) entry which is preliminary data.</text>
</comment>
<dbReference type="Proteomes" id="UP000193675">
    <property type="component" value="Unassembled WGS sequence"/>
</dbReference>
<dbReference type="OrthoDB" id="9096065at2"/>
<accession>A0A1X0ZRX7</accession>
<sequence>MRGSHLWRRAIGRLLDWVQAPFGISPMPQRKVHSPAQALWQPMLLAGQRLPGVSWKTLADAGPWQAYWMKMAPGSRSIPHRHAAVELLQVLEGEVMDVDGQLFRAGDSLVYAPGSEHWLRSPQGCLLLVVESEPSTLGE</sequence>
<dbReference type="AlphaFoldDB" id="A0A1X0ZRX7"/>
<proteinExistence type="predicted"/>
<name>A0A1X0ZRX7_PSEPU</name>
<evidence type="ECO:0000259" key="1">
    <source>
        <dbReference type="Pfam" id="PF12973"/>
    </source>
</evidence>
<organism evidence="2 3">
    <name type="scientific">Pseudomonas putida</name>
    <name type="common">Arthrobacter siderocapsulatus</name>
    <dbReference type="NCBI Taxonomy" id="303"/>
    <lineage>
        <taxon>Bacteria</taxon>
        <taxon>Pseudomonadati</taxon>
        <taxon>Pseudomonadota</taxon>
        <taxon>Gammaproteobacteria</taxon>
        <taxon>Pseudomonadales</taxon>
        <taxon>Pseudomonadaceae</taxon>
        <taxon>Pseudomonas</taxon>
    </lineage>
</organism>
<reference evidence="2 3" key="1">
    <citation type="submission" date="2017-04" db="EMBL/GenBank/DDBJ databases">
        <title>Presence of VIM-2 positive Pseudomonas species in chickens and their surrounding environment.</title>
        <authorList>
            <person name="Zhang R."/>
        </authorList>
    </citation>
    <scope>NUCLEOTIDE SEQUENCE [LARGE SCALE GENOMIC DNA]</scope>
    <source>
        <strain evidence="2 3">DZ-C18</strain>
    </source>
</reference>
<dbReference type="InterPro" id="IPR025979">
    <property type="entry name" value="ChrR-like_cupin_dom"/>
</dbReference>
<dbReference type="Pfam" id="PF12973">
    <property type="entry name" value="Cupin_7"/>
    <property type="match status" value="1"/>
</dbReference>
<evidence type="ECO:0000313" key="2">
    <source>
        <dbReference type="EMBL" id="ORL62221.1"/>
    </source>
</evidence>
<protein>
    <recommendedName>
        <fullName evidence="1">ChrR-like cupin domain-containing protein</fullName>
    </recommendedName>
</protein>
<gene>
    <name evidence="2" type="ORF">B7H17_19420</name>
</gene>
<dbReference type="EMBL" id="NBWC01000030">
    <property type="protein sequence ID" value="ORL62221.1"/>
    <property type="molecule type" value="Genomic_DNA"/>
</dbReference>
<dbReference type="Gene3D" id="2.60.120.10">
    <property type="entry name" value="Jelly Rolls"/>
    <property type="match status" value="1"/>
</dbReference>
<dbReference type="InterPro" id="IPR014710">
    <property type="entry name" value="RmlC-like_jellyroll"/>
</dbReference>
<evidence type="ECO:0000313" key="3">
    <source>
        <dbReference type="Proteomes" id="UP000193675"/>
    </source>
</evidence>
<dbReference type="InterPro" id="IPR011051">
    <property type="entry name" value="RmlC_Cupin_sf"/>
</dbReference>
<feature type="domain" description="ChrR-like cupin" evidence="1">
    <location>
        <begin position="30"/>
        <end position="130"/>
    </location>
</feature>